<evidence type="ECO:0000313" key="2">
    <source>
        <dbReference type="Proteomes" id="UP000679498"/>
    </source>
</evidence>
<keyword evidence="2" id="KW-1185">Reference proteome</keyword>
<protein>
    <recommendedName>
        <fullName evidence="3">Class I SAM-dependent methyltransferase</fullName>
    </recommendedName>
</protein>
<sequence length="246" mass="29163">MMGEVLFGPFLRKGSYSRVQVLNHVQADERFGQLYQEAQQLNEVDELMLYRRYLRKGERILFHGTFDPALFNLLSDEGYDLYLIEPEAARTKQIAEKYQHKIYGWSHDVTDVVGPEYFDRIILPGTTILRYTRGELLLFFRNIRQLLRPSGRLLVSLYRVDHLKSIAHPIATRRFQKTLLFYGYHIDGERLLFNAYLKSGQEEKISYAIEYLYEPNTLFEFATLSRYRGQFLYEGKTTLVLEFEKQ</sequence>
<dbReference type="InterPro" id="IPR029063">
    <property type="entry name" value="SAM-dependent_MTases_sf"/>
</dbReference>
<dbReference type="SUPFAM" id="SSF53335">
    <property type="entry name" value="S-adenosyl-L-methionine-dependent methyltransferases"/>
    <property type="match status" value="1"/>
</dbReference>
<dbReference type="EMBL" id="CP075897">
    <property type="protein sequence ID" value="QWB31770.1"/>
    <property type="molecule type" value="Genomic_DNA"/>
</dbReference>
<evidence type="ECO:0000313" key="1">
    <source>
        <dbReference type="EMBL" id="QWB31770.1"/>
    </source>
</evidence>
<accession>A0ABX8GFC8</accession>
<gene>
    <name evidence="1" type="ORF">KKI46_14040</name>
</gene>
<organism evidence="1 2">
    <name type="scientific">Exiguobacterium acetylicum</name>
    <name type="common">Brevibacterium acetylicum</name>
    <dbReference type="NCBI Taxonomy" id="41170"/>
    <lineage>
        <taxon>Bacteria</taxon>
        <taxon>Bacillati</taxon>
        <taxon>Bacillota</taxon>
        <taxon>Bacilli</taxon>
        <taxon>Bacillales</taxon>
        <taxon>Bacillales Family XII. Incertae Sedis</taxon>
        <taxon>Exiguobacterium</taxon>
    </lineage>
</organism>
<evidence type="ECO:0008006" key="3">
    <source>
        <dbReference type="Google" id="ProtNLM"/>
    </source>
</evidence>
<reference evidence="1 2" key="1">
    <citation type="submission" date="2021-05" db="EMBL/GenBank/DDBJ databases">
        <title>Biocontrol using Exiguobacterium acetylicum SI17 against litchi downy blight caused by Peronophythora litchii.</title>
        <authorList>
            <person name="Zheng L."/>
        </authorList>
    </citation>
    <scope>NUCLEOTIDE SEQUENCE [LARGE SCALE GENOMIC DNA]</scope>
    <source>
        <strain evidence="1 2">SI17</strain>
    </source>
</reference>
<dbReference type="Gene3D" id="3.40.50.150">
    <property type="entry name" value="Vaccinia Virus protein VP39"/>
    <property type="match status" value="1"/>
</dbReference>
<name>A0ABX8GFC8_EXIAC</name>
<dbReference type="Proteomes" id="UP000679498">
    <property type="component" value="Chromosome"/>
</dbReference>
<proteinExistence type="predicted"/>